<protein>
    <recommendedName>
        <fullName evidence="3">Helix-turn-helix domain-containing protein</fullName>
    </recommendedName>
</protein>
<dbReference type="RefSeq" id="WP_263340420.1">
    <property type="nucleotide sequence ID" value="NZ_JAOVQO010000028.1"/>
</dbReference>
<dbReference type="EMBL" id="JAOVQO010000028">
    <property type="protein sequence ID" value="MCU9850382.1"/>
    <property type="molecule type" value="Genomic_DNA"/>
</dbReference>
<evidence type="ECO:0008006" key="3">
    <source>
        <dbReference type="Google" id="ProtNLM"/>
    </source>
</evidence>
<evidence type="ECO:0000313" key="2">
    <source>
        <dbReference type="Proteomes" id="UP001209535"/>
    </source>
</evidence>
<dbReference type="Proteomes" id="UP001209535">
    <property type="component" value="Unassembled WGS sequence"/>
</dbReference>
<sequence length="75" mass="8388">MNAAPLSSPRLQRVLAVLKDGQEHTTRAIVRKARVMAVNACVAELRAHGAEIECSPRIVKGQRRFYYRMKKGPKG</sequence>
<accession>A0ABT2X8W2</accession>
<keyword evidence="2" id="KW-1185">Reference proteome</keyword>
<name>A0ABT2X8W2_9RHOB</name>
<proteinExistence type="predicted"/>
<comment type="caution">
    <text evidence="1">The sequence shown here is derived from an EMBL/GenBank/DDBJ whole genome shotgun (WGS) entry which is preliminary data.</text>
</comment>
<organism evidence="1 2">
    <name type="scientific">Albidovulum salinarum</name>
    <dbReference type="NCBI Taxonomy" id="2984153"/>
    <lineage>
        <taxon>Bacteria</taxon>
        <taxon>Pseudomonadati</taxon>
        <taxon>Pseudomonadota</taxon>
        <taxon>Alphaproteobacteria</taxon>
        <taxon>Rhodobacterales</taxon>
        <taxon>Paracoccaceae</taxon>
        <taxon>Albidovulum</taxon>
    </lineage>
</organism>
<evidence type="ECO:0000313" key="1">
    <source>
        <dbReference type="EMBL" id="MCU9850382.1"/>
    </source>
</evidence>
<reference evidence="1 2" key="1">
    <citation type="submission" date="2022-10" db="EMBL/GenBank/DDBJ databases">
        <title>Defluviimonas sp. nov., isolated from ocean surface sediments.</title>
        <authorList>
            <person name="He W."/>
            <person name="Wang L."/>
            <person name="Zhang D.-F."/>
        </authorList>
    </citation>
    <scope>NUCLEOTIDE SEQUENCE [LARGE SCALE GENOMIC DNA]</scope>
    <source>
        <strain evidence="1 2">WL0024</strain>
    </source>
</reference>
<gene>
    <name evidence="1" type="ORF">OEZ60_20565</name>
</gene>